<evidence type="ECO:0000313" key="5">
    <source>
        <dbReference type="Proteomes" id="UP000434957"/>
    </source>
</evidence>
<organism evidence="3 5">
    <name type="scientific">Phytophthora rubi</name>
    <dbReference type="NCBI Taxonomy" id="129364"/>
    <lineage>
        <taxon>Eukaryota</taxon>
        <taxon>Sar</taxon>
        <taxon>Stramenopiles</taxon>
        <taxon>Oomycota</taxon>
        <taxon>Peronosporomycetes</taxon>
        <taxon>Peronosporales</taxon>
        <taxon>Peronosporaceae</taxon>
        <taxon>Phytophthora</taxon>
    </lineage>
</organism>
<evidence type="ECO:0000313" key="2">
    <source>
        <dbReference type="EMBL" id="KAE9051199.1"/>
    </source>
</evidence>
<gene>
    <name evidence="2" type="ORF">PR001_g1682</name>
    <name evidence="1" type="ORF">PR002_g1764</name>
    <name evidence="3" type="ORF">PR003_g1903</name>
</gene>
<comment type="caution">
    <text evidence="3">The sequence shown here is derived from an EMBL/GenBank/DDBJ whole genome shotgun (WGS) entry which is preliminary data.</text>
</comment>
<protein>
    <submittedName>
        <fullName evidence="3">Uncharacterized protein</fullName>
    </submittedName>
</protein>
<dbReference type="EMBL" id="QXFU01000054">
    <property type="protein sequence ID" value="KAE9046252.1"/>
    <property type="molecule type" value="Genomic_DNA"/>
</dbReference>
<accession>A0A6A4G4S4</accession>
<dbReference type="Proteomes" id="UP000429607">
    <property type="component" value="Unassembled WGS sequence"/>
</dbReference>
<dbReference type="Proteomes" id="UP000434957">
    <property type="component" value="Unassembled WGS sequence"/>
</dbReference>
<evidence type="ECO:0000313" key="6">
    <source>
        <dbReference type="Proteomes" id="UP000435112"/>
    </source>
</evidence>
<proteinExistence type="predicted"/>
<keyword evidence="5" id="KW-1185">Reference proteome</keyword>
<sequence>MSVSTELLPIVSLFISLNTAQDFPKNTSAFAVRPKHAISSTHSAGKFVRKRIFVCQRHHTL</sequence>
<dbReference type="EMBL" id="QXFT01000056">
    <property type="protein sequence ID" value="KAE9357236.1"/>
    <property type="molecule type" value="Genomic_DNA"/>
</dbReference>
<evidence type="ECO:0000313" key="4">
    <source>
        <dbReference type="Proteomes" id="UP000429607"/>
    </source>
</evidence>
<dbReference type="Proteomes" id="UP000435112">
    <property type="component" value="Unassembled WGS sequence"/>
</dbReference>
<evidence type="ECO:0000313" key="3">
    <source>
        <dbReference type="EMBL" id="KAE9357236.1"/>
    </source>
</evidence>
<dbReference type="AlphaFoldDB" id="A0A6A4G4S4"/>
<name>A0A6A4G4S4_9STRA</name>
<dbReference type="EMBL" id="QXFV01000053">
    <property type="protein sequence ID" value="KAE9051199.1"/>
    <property type="molecule type" value="Genomic_DNA"/>
</dbReference>
<reference evidence="3 5" key="1">
    <citation type="submission" date="2018-08" db="EMBL/GenBank/DDBJ databases">
        <title>Genomic investigation of the strawberry pathogen Phytophthora fragariae indicates pathogenicity is determined by transcriptional variation in three key races.</title>
        <authorList>
            <person name="Adams T.M."/>
            <person name="Armitage A.D."/>
            <person name="Sobczyk M.K."/>
            <person name="Bates H.J."/>
            <person name="Dunwell J.M."/>
            <person name="Nellist C.F."/>
            <person name="Harrison R.J."/>
        </authorList>
    </citation>
    <scope>NUCLEOTIDE SEQUENCE [LARGE SCALE GENOMIC DNA]</scope>
    <source>
        <strain evidence="2 4">SCRP249</strain>
        <strain evidence="1 6">SCRP324</strain>
        <strain evidence="3 5">SCRP333</strain>
    </source>
</reference>
<evidence type="ECO:0000313" key="1">
    <source>
        <dbReference type="EMBL" id="KAE9046252.1"/>
    </source>
</evidence>